<dbReference type="PROSITE" id="PS50822">
    <property type="entry name" value="PIWI"/>
    <property type="match status" value="1"/>
</dbReference>
<organism evidence="2 3">
    <name type="scientific">Rhizoctonia solani</name>
    <dbReference type="NCBI Taxonomy" id="456999"/>
    <lineage>
        <taxon>Eukaryota</taxon>
        <taxon>Fungi</taxon>
        <taxon>Dikarya</taxon>
        <taxon>Basidiomycota</taxon>
        <taxon>Agaricomycotina</taxon>
        <taxon>Agaricomycetes</taxon>
        <taxon>Cantharellales</taxon>
        <taxon>Ceratobasidiaceae</taxon>
        <taxon>Rhizoctonia</taxon>
    </lineage>
</organism>
<dbReference type="Pfam" id="PF02171">
    <property type="entry name" value="Piwi"/>
    <property type="match status" value="1"/>
</dbReference>
<dbReference type="InterPro" id="IPR036397">
    <property type="entry name" value="RNaseH_sf"/>
</dbReference>
<dbReference type="Proteomes" id="UP000663831">
    <property type="component" value="Unassembled WGS sequence"/>
</dbReference>
<feature type="domain" description="Piwi" evidence="1">
    <location>
        <begin position="54"/>
        <end position="164"/>
    </location>
</feature>
<proteinExistence type="predicted"/>
<sequence length="208" mass="23748">MCHARRTAFRGRTKILRHNMFYFLGMSYLRASLVRLGGKKSRKSKAAAFTELHIKPKLTFVCVGKGHHIRFFGDRQNVDKSGNCLPGTVVDQGITHPAIWDFYLQSHPGLKGTSSPSHYTVLYDEMDCTADKLQSISHALCHIYARSTCSVSIPAPVYYADIISARGSFHFTADDHLSEDGDVDYTEQHYQQAWRPLHANQRQRMYYM</sequence>
<evidence type="ECO:0000313" key="2">
    <source>
        <dbReference type="EMBL" id="CAE6478241.1"/>
    </source>
</evidence>
<gene>
    <name evidence="2" type="ORF">RDB_LOCUS95346</name>
</gene>
<dbReference type="InterPro" id="IPR003165">
    <property type="entry name" value="Piwi"/>
</dbReference>
<evidence type="ECO:0000259" key="1">
    <source>
        <dbReference type="PROSITE" id="PS50822"/>
    </source>
</evidence>
<dbReference type="SUPFAM" id="SSF53098">
    <property type="entry name" value="Ribonuclease H-like"/>
    <property type="match status" value="1"/>
</dbReference>
<evidence type="ECO:0000313" key="3">
    <source>
        <dbReference type="Proteomes" id="UP000663831"/>
    </source>
</evidence>
<comment type="caution">
    <text evidence="2">The sequence shown here is derived from an EMBL/GenBank/DDBJ whole genome shotgun (WGS) entry which is preliminary data.</text>
</comment>
<reference evidence="2" key="1">
    <citation type="submission" date="2021-01" db="EMBL/GenBank/DDBJ databases">
        <authorList>
            <person name="Kaushik A."/>
        </authorList>
    </citation>
    <scope>NUCLEOTIDE SEQUENCE</scope>
    <source>
        <strain evidence="2">AG3-1AP</strain>
    </source>
</reference>
<dbReference type="EMBL" id="CAJMWV010003214">
    <property type="protein sequence ID" value="CAE6478241.1"/>
    <property type="molecule type" value="Genomic_DNA"/>
</dbReference>
<dbReference type="InterPro" id="IPR012337">
    <property type="entry name" value="RNaseH-like_sf"/>
</dbReference>
<accession>A0A8H3CAT9</accession>
<dbReference type="AlphaFoldDB" id="A0A8H3CAT9"/>
<protein>
    <recommendedName>
        <fullName evidence="1">Piwi domain-containing protein</fullName>
    </recommendedName>
</protein>
<dbReference type="GO" id="GO:0003676">
    <property type="term" value="F:nucleic acid binding"/>
    <property type="evidence" value="ECO:0007669"/>
    <property type="project" value="InterPro"/>
</dbReference>
<name>A0A8H3CAT9_9AGAM</name>
<dbReference type="Gene3D" id="3.30.420.10">
    <property type="entry name" value="Ribonuclease H-like superfamily/Ribonuclease H"/>
    <property type="match status" value="1"/>
</dbReference>
<dbReference type="PANTHER" id="PTHR22891">
    <property type="entry name" value="EUKARYOTIC TRANSLATION INITIATION FACTOR 2C"/>
    <property type="match status" value="1"/>
</dbReference>
<dbReference type="SMART" id="SM00950">
    <property type="entry name" value="Piwi"/>
    <property type="match status" value="1"/>
</dbReference>